<proteinExistence type="predicted"/>
<dbReference type="PIRSF" id="PIRSF036431">
    <property type="entry name" value="STHK_DctB"/>
    <property type="match status" value="1"/>
</dbReference>
<dbReference type="EMBL" id="BNCJ01000011">
    <property type="protein sequence ID" value="GHF59741.1"/>
    <property type="molecule type" value="Genomic_DNA"/>
</dbReference>
<protein>
    <recommendedName>
        <fullName evidence="16">C4-dicarboxylate transport sensor protein DctB</fullName>
        <ecNumber evidence="3">2.7.13.3</ecNumber>
    </recommendedName>
</protein>
<keyword evidence="14 18" id="KW-0472">Membrane</keyword>
<dbReference type="SUPFAM" id="SSF55874">
    <property type="entry name" value="ATPase domain of HSP90 chaperone/DNA topoisomerase II/histidine kinase"/>
    <property type="match status" value="1"/>
</dbReference>
<dbReference type="InterPro" id="IPR004358">
    <property type="entry name" value="Sig_transdc_His_kin-like_C"/>
</dbReference>
<keyword evidence="11" id="KW-0067">ATP-binding</keyword>
<evidence type="ECO:0000256" key="2">
    <source>
        <dbReference type="ARBA" id="ARBA00004429"/>
    </source>
</evidence>
<keyword evidence="8 18" id="KW-0812">Transmembrane</keyword>
<gene>
    <name evidence="20" type="ORF">GCM10017056_33940</name>
</gene>
<dbReference type="GO" id="GO:0000155">
    <property type="term" value="F:phosphorelay sensor kinase activity"/>
    <property type="evidence" value="ECO:0007669"/>
    <property type="project" value="InterPro"/>
</dbReference>
<evidence type="ECO:0000256" key="4">
    <source>
        <dbReference type="ARBA" id="ARBA00022475"/>
    </source>
</evidence>
<keyword evidence="21" id="KW-1185">Reference proteome</keyword>
<evidence type="ECO:0000256" key="12">
    <source>
        <dbReference type="ARBA" id="ARBA00022989"/>
    </source>
</evidence>
<keyword evidence="13" id="KW-0902">Two-component regulatory system</keyword>
<evidence type="ECO:0000256" key="10">
    <source>
        <dbReference type="ARBA" id="ARBA00022777"/>
    </source>
</evidence>
<sequence>MAVEDAKLSGQCKPGAANLAAMTSRRRRNLIVLTFLVAVAALAGAVWRYGYGQALEQLAERSESDLALASDRLSTQLQAFRELAVLTVDHPALAHLETPEERDEAKRLLLMAADKTGALQVFFADTAGNVLVSAHRWEGGRIATQPWFERAMQGALGAAHGLTGGPDGRRGYFHAVPSFGADGRVRGALVMVADVNAVEQTWRGDTPAVYFTDHRGEVFITNRSELLFWRRGPGEVGLHPPSGAALPFAVTSVGEHEIWELGWGPYLPARALHLSQDLPVIGLMGEVLVDTAPARRLAGLQAAAVAAMCLAFGALLFVATERRRTLAEANQVLEARVAERTAELLETNVQLRREVREREEAEAALKRAQEDLVQAGKLSALGQMSAGISHELNQPLMAIRSFAENGAAYLERGRPEVAGENLGRISDMARRMGRIIQNLRAFARQESEPPSRVDVVKVMESVIEMVTARLEQEGVELVYAPPAGPVWVRGGEVRLGQVFLNLVGNAVDAMQGRAEKTLRLGIAEGAGVTVTVADTGPGIADPGRVFDPFYTTKKIGAAEGMGLGLSISYGIVQSFGGDIRGQNLDGGAEFSVRLERWREEEAA</sequence>
<dbReference type="InterPro" id="IPR003594">
    <property type="entry name" value="HATPase_dom"/>
</dbReference>
<comment type="function">
    <text evidence="15">Member of the two-component regulatory system DctB/DctD involved in the transport of C4-dicarboxylates. DctB functions as a membrane-associated protein kinase that phosphorylates DctD in response to environmental signals.</text>
</comment>
<evidence type="ECO:0000256" key="11">
    <source>
        <dbReference type="ARBA" id="ARBA00022840"/>
    </source>
</evidence>
<evidence type="ECO:0000256" key="17">
    <source>
        <dbReference type="SAM" id="Coils"/>
    </source>
</evidence>
<dbReference type="InterPro" id="IPR003661">
    <property type="entry name" value="HisK_dim/P_dom"/>
</dbReference>
<dbReference type="InterPro" id="IPR017055">
    <property type="entry name" value="Sig_transdc_His_kinase_DctB"/>
</dbReference>
<organism evidence="20 21">
    <name type="scientific">Seohaeicola zhoushanensis</name>
    <dbReference type="NCBI Taxonomy" id="1569283"/>
    <lineage>
        <taxon>Bacteria</taxon>
        <taxon>Pseudomonadati</taxon>
        <taxon>Pseudomonadota</taxon>
        <taxon>Alphaproteobacteria</taxon>
        <taxon>Rhodobacterales</taxon>
        <taxon>Roseobacteraceae</taxon>
        <taxon>Seohaeicola</taxon>
    </lineage>
</organism>
<evidence type="ECO:0000256" key="15">
    <source>
        <dbReference type="ARBA" id="ARBA00059004"/>
    </source>
</evidence>
<dbReference type="Pfam" id="PF02518">
    <property type="entry name" value="HATPase_c"/>
    <property type="match status" value="1"/>
</dbReference>
<evidence type="ECO:0000256" key="3">
    <source>
        <dbReference type="ARBA" id="ARBA00012438"/>
    </source>
</evidence>
<keyword evidence="9" id="KW-0547">Nucleotide-binding</keyword>
<dbReference type="Gene3D" id="3.30.450.20">
    <property type="entry name" value="PAS domain"/>
    <property type="match status" value="1"/>
</dbReference>
<feature type="transmembrane region" description="Helical" evidence="18">
    <location>
        <begin position="30"/>
        <end position="51"/>
    </location>
</feature>
<evidence type="ECO:0000256" key="13">
    <source>
        <dbReference type="ARBA" id="ARBA00023012"/>
    </source>
</evidence>
<keyword evidence="7" id="KW-0808">Transferase</keyword>
<dbReference type="SUPFAM" id="SSF47384">
    <property type="entry name" value="Homodimeric domain of signal transducing histidine kinase"/>
    <property type="match status" value="1"/>
</dbReference>
<dbReference type="PANTHER" id="PTHR43065">
    <property type="entry name" value="SENSOR HISTIDINE KINASE"/>
    <property type="match status" value="1"/>
</dbReference>
<dbReference type="SMART" id="SM00387">
    <property type="entry name" value="HATPase_c"/>
    <property type="match status" value="1"/>
</dbReference>
<comment type="subcellular location">
    <subcellularLocation>
        <location evidence="2">Cell inner membrane</location>
        <topology evidence="2">Multi-pass membrane protein</topology>
    </subcellularLocation>
</comment>
<dbReference type="GO" id="GO:0005524">
    <property type="term" value="F:ATP binding"/>
    <property type="evidence" value="ECO:0007669"/>
    <property type="project" value="UniProtKB-KW"/>
</dbReference>
<dbReference type="Gene3D" id="3.30.565.10">
    <property type="entry name" value="Histidine kinase-like ATPase, C-terminal domain"/>
    <property type="match status" value="1"/>
</dbReference>
<evidence type="ECO:0000256" key="7">
    <source>
        <dbReference type="ARBA" id="ARBA00022679"/>
    </source>
</evidence>
<dbReference type="Proteomes" id="UP000626220">
    <property type="component" value="Unassembled WGS sequence"/>
</dbReference>
<evidence type="ECO:0000256" key="16">
    <source>
        <dbReference type="ARBA" id="ARBA00073143"/>
    </source>
</evidence>
<feature type="coiled-coil region" evidence="17">
    <location>
        <begin position="344"/>
        <end position="378"/>
    </location>
</feature>
<dbReference type="InterPro" id="IPR036097">
    <property type="entry name" value="HisK_dim/P_sf"/>
</dbReference>
<feature type="domain" description="Histidine kinase" evidence="19">
    <location>
        <begin position="387"/>
        <end position="598"/>
    </location>
</feature>
<evidence type="ECO:0000256" key="6">
    <source>
        <dbReference type="ARBA" id="ARBA00022553"/>
    </source>
</evidence>
<evidence type="ECO:0000256" key="8">
    <source>
        <dbReference type="ARBA" id="ARBA00022692"/>
    </source>
</evidence>
<evidence type="ECO:0000313" key="21">
    <source>
        <dbReference type="Proteomes" id="UP000626220"/>
    </source>
</evidence>
<dbReference type="AlphaFoldDB" id="A0A8J3H0N5"/>
<comment type="catalytic activity">
    <reaction evidence="1">
        <text>ATP + protein L-histidine = ADP + protein N-phospho-L-histidine.</text>
        <dbReference type="EC" id="2.7.13.3"/>
    </reaction>
</comment>
<dbReference type="InterPro" id="IPR036890">
    <property type="entry name" value="HATPase_C_sf"/>
</dbReference>
<keyword evidence="6" id="KW-0597">Phosphoprotein</keyword>
<name>A0A8J3H0N5_9RHOB</name>
<dbReference type="FunFam" id="1.10.287.130:FF:000049">
    <property type="entry name" value="C4-dicarboxylate transport sensor protein DctB"/>
    <property type="match status" value="1"/>
</dbReference>
<keyword evidence="17" id="KW-0175">Coiled coil</keyword>
<reference evidence="20" key="2">
    <citation type="submission" date="2020-09" db="EMBL/GenBank/DDBJ databases">
        <authorList>
            <person name="Sun Q."/>
            <person name="Kim S."/>
        </authorList>
    </citation>
    <scope>NUCLEOTIDE SEQUENCE</scope>
    <source>
        <strain evidence="20">KCTC 42650</strain>
    </source>
</reference>
<dbReference type="GO" id="GO:0005886">
    <property type="term" value="C:plasma membrane"/>
    <property type="evidence" value="ECO:0007669"/>
    <property type="project" value="UniProtKB-SubCell"/>
</dbReference>
<dbReference type="Gene3D" id="1.10.287.130">
    <property type="match status" value="1"/>
</dbReference>
<dbReference type="PROSITE" id="PS50109">
    <property type="entry name" value="HIS_KIN"/>
    <property type="match status" value="1"/>
</dbReference>
<evidence type="ECO:0000256" key="9">
    <source>
        <dbReference type="ARBA" id="ARBA00022741"/>
    </source>
</evidence>
<feature type="transmembrane region" description="Helical" evidence="18">
    <location>
        <begin position="298"/>
        <end position="319"/>
    </location>
</feature>
<evidence type="ECO:0000256" key="18">
    <source>
        <dbReference type="SAM" id="Phobius"/>
    </source>
</evidence>
<keyword evidence="4" id="KW-1003">Cell membrane</keyword>
<dbReference type="PANTHER" id="PTHR43065:SF46">
    <property type="entry name" value="C4-DICARBOXYLATE TRANSPORT SENSOR PROTEIN DCTB"/>
    <property type="match status" value="1"/>
</dbReference>
<evidence type="ECO:0000256" key="14">
    <source>
        <dbReference type="ARBA" id="ARBA00023136"/>
    </source>
</evidence>
<accession>A0A8J3H0N5</accession>
<dbReference type="Pfam" id="PF00512">
    <property type="entry name" value="HisKA"/>
    <property type="match status" value="1"/>
</dbReference>
<evidence type="ECO:0000313" key="20">
    <source>
        <dbReference type="EMBL" id="GHF59741.1"/>
    </source>
</evidence>
<dbReference type="EC" id="2.7.13.3" evidence="3"/>
<dbReference type="InterPro" id="IPR005467">
    <property type="entry name" value="His_kinase_dom"/>
</dbReference>
<dbReference type="PRINTS" id="PR00344">
    <property type="entry name" value="BCTRLSENSOR"/>
</dbReference>
<evidence type="ECO:0000256" key="5">
    <source>
        <dbReference type="ARBA" id="ARBA00022519"/>
    </source>
</evidence>
<keyword evidence="10 20" id="KW-0418">Kinase</keyword>
<dbReference type="CDD" id="cd00082">
    <property type="entry name" value="HisKA"/>
    <property type="match status" value="1"/>
</dbReference>
<comment type="caution">
    <text evidence="20">The sequence shown here is derived from an EMBL/GenBank/DDBJ whole genome shotgun (WGS) entry which is preliminary data.</text>
</comment>
<keyword evidence="5" id="KW-0997">Cell inner membrane</keyword>
<evidence type="ECO:0000256" key="1">
    <source>
        <dbReference type="ARBA" id="ARBA00000085"/>
    </source>
</evidence>
<dbReference type="SMART" id="SM00388">
    <property type="entry name" value="HisKA"/>
    <property type="match status" value="1"/>
</dbReference>
<reference evidence="20" key="1">
    <citation type="journal article" date="2014" name="Int. J. Syst. Evol. Microbiol.">
        <title>Complete genome sequence of Corynebacterium casei LMG S-19264T (=DSM 44701T), isolated from a smear-ripened cheese.</title>
        <authorList>
            <consortium name="US DOE Joint Genome Institute (JGI-PGF)"/>
            <person name="Walter F."/>
            <person name="Albersmeier A."/>
            <person name="Kalinowski J."/>
            <person name="Ruckert C."/>
        </authorList>
    </citation>
    <scope>NUCLEOTIDE SEQUENCE</scope>
    <source>
        <strain evidence="20">KCTC 42650</strain>
    </source>
</reference>
<keyword evidence="12 18" id="KW-1133">Transmembrane helix</keyword>
<evidence type="ECO:0000259" key="19">
    <source>
        <dbReference type="PROSITE" id="PS50109"/>
    </source>
</evidence>